<keyword evidence="12" id="KW-1185">Reference proteome</keyword>
<evidence type="ECO:0000259" key="11">
    <source>
        <dbReference type="Pfam" id="PF01694"/>
    </source>
</evidence>
<reference evidence="13" key="1">
    <citation type="submission" date="2022-11" db="UniProtKB">
        <authorList>
            <consortium name="WormBaseParasite"/>
        </authorList>
    </citation>
    <scope>IDENTIFICATION</scope>
</reference>
<comment type="subcellular location">
    <subcellularLocation>
        <location evidence="2">Membrane</location>
        <topology evidence="2">Multi-pass membrane protein</topology>
    </subcellularLocation>
</comment>
<dbReference type="SUPFAM" id="SSF144091">
    <property type="entry name" value="Rhomboid-like"/>
    <property type="match status" value="1"/>
</dbReference>
<evidence type="ECO:0000313" key="13">
    <source>
        <dbReference type="WBParaSite" id="Gr19_v10_g2026.t1"/>
    </source>
</evidence>
<evidence type="ECO:0000256" key="3">
    <source>
        <dbReference type="ARBA" id="ARBA00009045"/>
    </source>
</evidence>
<dbReference type="InterPro" id="IPR035952">
    <property type="entry name" value="Rhomboid-like_sf"/>
</dbReference>
<keyword evidence="5 10" id="KW-0812">Transmembrane</keyword>
<organism evidence="12 13">
    <name type="scientific">Globodera rostochiensis</name>
    <name type="common">Golden nematode worm</name>
    <name type="synonym">Heterodera rostochiensis</name>
    <dbReference type="NCBI Taxonomy" id="31243"/>
    <lineage>
        <taxon>Eukaryota</taxon>
        <taxon>Metazoa</taxon>
        <taxon>Ecdysozoa</taxon>
        <taxon>Nematoda</taxon>
        <taxon>Chromadorea</taxon>
        <taxon>Rhabditida</taxon>
        <taxon>Tylenchina</taxon>
        <taxon>Tylenchomorpha</taxon>
        <taxon>Tylenchoidea</taxon>
        <taxon>Heteroderidae</taxon>
        <taxon>Heteroderinae</taxon>
        <taxon>Globodera</taxon>
    </lineage>
</organism>
<dbReference type="AlphaFoldDB" id="A0A914HMS2"/>
<evidence type="ECO:0000256" key="10">
    <source>
        <dbReference type="SAM" id="Phobius"/>
    </source>
</evidence>
<dbReference type="PANTHER" id="PTHR43731:SF14">
    <property type="entry name" value="PRESENILIN-ASSOCIATED RHOMBOID-LIKE PROTEIN, MITOCHONDRIAL"/>
    <property type="match status" value="1"/>
</dbReference>
<comment type="similarity">
    <text evidence="3">Belongs to the peptidase S54 family.</text>
</comment>
<dbReference type="PANTHER" id="PTHR43731">
    <property type="entry name" value="RHOMBOID PROTEASE"/>
    <property type="match status" value="1"/>
</dbReference>
<feature type="transmembrane region" description="Helical" evidence="10">
    <location>
        <begin position="135"/>
        <end position="154"/>
    </location>
</feature>
<feature type="transmembrane region" description="Helical" evidence="10">
    <location>
        <begin position="84"/>
        <end position="101"/>
    </location>
</feature>
<evidence type="ECO:0000256" key="6">
    <source>
        <dbReference type="ARBA" id="ARBA00022801"/>
    </source>
</evidence>
<comment type="catalytic activity">
    <reaction evidence="1">
        <text>Cleaves type-1 transmembrane domains using a catalytic dyad composed of serine and histidine that are contributed by different transmembrane domains.</text>
        <dbReference type="EC" id="3.4.21.105"/>
    </reaction>
</comment>
<evidence type="ECO:0000256" key="1">
    <source>
        <dbReference type="ARBA" id="ARBA00000156"/>
    </source>
</evidence>
<dbReference type="InterPro" id="IPR050925">
    <property type="entry name" value="Rhomboid_protease_S54"/>
</dbReference>
<feature type="region of interest" description="Disordered" evidence="9">
    <location>
        <begin position="393"/>
        <end position="444"/>
    </location>
</feature>
<evidence type="ECO:0000313" key="12">
    <source>
        <dbReference type="Proteomes" id="UP000887572"/>
    </source>
</evidence>
<feature type="region of interest" description="Disordered" evidence="9">
    <location>
        <begin position="351"/>
        <end position="376"/>
    </location>
</feature>
<sequence length="444" mass="50136">MFLARPLLTGVMLCRPSSAPLCRASTSSARHFCLFGRRLTRSEMKEPVREQLQNVLSKNKEGKEPPRADTIPPRPLRQMLIKSGCFYFMTNTLFFTAALMYDHKTAQYTFQWAADKVGQVITSHPQLNALDLRTAATNLVWALIGANVAVFLLWKVPALKPTMCRYFTSSVASKSLYLPMFLSMFSHRGPLHLFINMYVLKNFAIAAIGLLGPAQFMAMFLSGGMFGGLLSLWHKAFMASAIPSFGASGAICAVIGYVCSKFPDQPVRFIFLPMFSFSAKYGLYGLLAFETVCLLRILPLHRLILLGHAAHIGGLLFGMYYAHYGQADYMKVVWMRFVALQMRLNRAKMNVNGTKSEEEEGTTNDGLTTPKQQQQNNAFRKIRQHLIDELKTQQNATDKKHEDWAQTMAEQKEAEKDRIRRNREARERRKEAAKSGSVDEDGDD</sequence>
<dbReference type="Pfam" id="PF01694">
    <property type="entry name" value="Rhomboid"/>
    <property type="match status" value="1"/>
</dbReference>
<dbReference type="GO" id="GO:0016020">
    <property type="term" value="C:membrane"/>
    <property type="evidence" value="ECO:0007669"/>
    <property type="project" value="UniProtKB-SubCell"/>
</dbReference>
<dbReference type="GO" id="GO:0004252">
    <property type="term" value="F:serine-type endopeptidase activity"/>
    <property type="evidence" value="ECO:0007669"/>
    <property type="project" value="InterPro"/>
</dbReference>
<keyword evidence="7 10" id="KW-1133">Transmembrane helix</keyword>
<evidence type="ECO:0000256" key="7">
    <source>
        <dbReference type="ARBA" id="ARBA00022989"/>
    </source>
</evidence>
<keyword evidence="6" id="KW-0378">Hydrolase</keyword>
<feature type="domain" description="Peptidase S54 rhomboid" evidence="11">
    <location>
        <begin position="180"/>
        <end position="323"/>
    </location>
</feature>
<feature type="transmembrane region" description="Helical" evidence="10">
    <location>
        <begin position="304"/>
        <end position="322"/>
    </location>
</feature>
<dbReference type="InterPro" id="IPR022764">
    <property type="entry name" value="Peptidase_S54_rhomboid_dom"/>
</dbReference>
<dbReference type="WBParaSite" id="Gr19_v10_g2026.t1">
    <property type="protein sequence ID" value="Gr19_v10_g2026.t1"/>
    <property type="gene ID" value="Gr19_v10_g2026"/>
</dbReference>
<proteinExistence type="inferred from homology"/>
<dbReference type="Proteomes" id="UP000887572">
    <property type="component" value="Unplaced"/>
</dbReference>
<dbReference type="Gene3D" id="1.20.1540.10">
    <property type="entry name" value="Rhomboid-like"/>
    <property type="match status" value="1"/>
</dbReference>
<evidence type="ECO:0000256" key="8">
    <source>
        <dbReference type="ARBA" id="ARBA00023136"/>
    </source>
</evidence>
<feature type="transmembrane region" description="Helical" evidence="10">
    <location>
        <begin position="240"/>
        <end position="260"/>
    </location>
</feature>
<feature type="compositionally biased region" description="Polar residues" evidence="9">
    <location>
        <begin position="363"/>
        <end position="376"/>
    </location>
</feature>
<dbReference type="GO" id="GO:0006465">
    <property type="term" value="P:signal peptide processing"/>
    <property type="evidence" value="ECO:0007669"/>
    <property type="project" value="TreeGrafter"/>
</dbReference>
<protein>
    <recommendedName>
        <fullName evidence="4">rhomboid protease</fullName>
        <ecNumber evidence="4">3.4.21.105</ecNumber>
    </recommendedName>
</protein>
<keyword evidence="8 10" id="KW-0472">Membrane</keyword>
<evidence type="ECO:0000256" key="5">
    <source>
        <dbReference type="ARBA" id="ARBA00022692"/>
    </source>
</evidence>
<feature type="transmembrane region" description="Helical" evidence="10">
    <location>
        <begin position="216"/>
        <end position="234"/>
    </location>
</feature>
<evidence type="ECO:0000256" key="4">
    <source>
        <dbReference type="ARBA" id="ARBA00013039"/>
    </source>
</evidence>
<dbReference type="EC" id="3.4.21.105" evidence="4"/>
<accession>A0A914HMS2</accession>
<evidence type="ECO:0000256" key="9">
    <source>
        <dbReference type="SAM" id="MobiDB-lite"/>
    </source>
</evidence>
<evidence type="ECO:0000256" key="2">
    <source>
        <dbReference type="ARBA" id="ARBA00004141"/>
    </source>
</evidence>
<feature type="compositionally biased region" description="Basic and acidic residues" evidence="9">
    <location>
        <begin position="393"/>
        <end position="433"/>
    </location>
</feature>
<name>A0A914HMS2_GLORO</name>